<protein>
    <recommendedName>
        <fullName evidence="1">MOM1 alpha-helical domain-containing protein</fullName>
    </recommendedName>
</protein>
<dbReference type="PANTHER" id="PTHR35116">
    <property type="entry name" value="HELICASE PROTEIN MOM1"/>
    <property type="match status" value="1"/>
</dbReference>
<keyword evidence="3" id="KW-1185">Reference proteome</keyword>
<accession>A0A9K3NQT8</accession>
<dbReference type="AlphaFoldDB" id="A0A9K3NQT8"/>
<dbReference type="Pfam" id="PF25029">
    <property type="entry name" value="MOM1"/>
    <property type="match status" value="1"/>
</dbReference>
<dbReference type="InterPro" id="IPR056882">
    <property type="entry name" value="MOM1_dom"/>
</dbReference>
<comment type="caution">
    <text evidence="2">The sequence shown here is derived from an EMBL/GenBank/DDBJ whole genome shotgun (WGS) entry which is preliminary data.</text>
</comment>
<dbReference type="GO" id="GO:0031507">
    <property type="term" value="P:heterochromatin formation"/>
    <property type="evidence" value="ECO:0007669"/>
    <property type="project" value="InterPro"/>
</dbReference>
<evidence type="ECO:0000259" key="1">
    <source>
        <dbReference type="Pfam" id="PF25029"/>
    </source>
</evidence>
<dbReference type="EMBL" id="MNCJ02000319">
    <property type="protein sequence ID" value="KAF5809662.1"/>
    <property type="molecule type" value="Genomic_DNA"/>
</dbReference>
<dbReference type="Proteomes" id="UP000215914">
    <property type="component" value="Unassembled WGS sequence"/>
</dbReference>
<evidence type="ECO:0000313" key="3">
    <source>
        <dbReference type="Proteomes" id="UP000215914"/>
    </source>
</evidence>
<feature type="domain" description="MOM1 alpha-helical" evidence="1">
    <location>
        <begin position="43"/>
        <end position="102"/>
    </location>
</feature>
<sequence length="105" mass="11873">MTVYISTTEPARLKTVTEGETGRVNDESRSSSGNRFRSTAVNNETILLDFLKPTVSELFNTLKFSEDVKVVVETFLSFVVGHYKVNKEHTSILQAFMISLVFTIY</sequence>
<reference evidence="2" key="2">
    <citation type="submission" date="2020-06" db="EMBL/GenBank/DDBJ databases">
        <title>Helianthus annuus Genome sequencing and assembly Release 2.</title>
        <authorList>
            <person name="Gouzy J."/>
            <person name="Langlade N."/>
            <person name="Munos S."/>
        </authorList>
    </citation>
    <scope>NUCLEOTIDE SEQUENCE</scope>
    <source>
        <tissue evidence="2">Leaves</tissue>
    </source>
</reference>
<organism evidence="2 3">
    <name type="scientific">Helianthus annuus</name>
    <name type="common">Common sunflower</name>
    <dbReference type="NCBI Taxonomy" id="4232"/>
    <lineage>
        <taxon>Eukaryota</taxon>
        <taxon>Viridiplantae</taxon>
        <taxon>Streptophyta</taxon>
        <taxon>Embryophyta</taxon>
        <taxon>Tracheophyta</taxon>
        <taxon>Spermatophyta</taxon>
        <taxon>Magnoliopsida</taxon>
        <taxon>eudicotyledons</taxon>
        <taxon>Gunneridae</taxon>
        <taxon>Pentapetalae</taxon>
        <taxon>asterids</taxon>
        <taxon>campanulids</taxon>
        <taxon>Asterales</taxon>
        <taxon>Asteraceae</taxon>
        <taxon>Asteroideae</taxon>
        <taxon>Heliantheae alliance</taxon>
        <taxon>Heliantheae</taxon>
        <taxon>Helianthus</taxon>
    </lineage>
</organism>
<dbReference type="InterPro" id="IPR039322">
    <property type="entry name" value="MOM1"/>
</dbReference>
<gene>
    <name evidence="2" type="ORF">HanXRQr2_Chr04g0159861</name>
</gene>
<evidence type="ECO:0000313" key="2">
    <source>
        <dbReference type="EMBL" id="KAF5809662.1"/>
    </source>
</evidence>
<dbReference type="Gramene" id="mRNA:HanXRQr2_Chr04g0159861">
    <property type="protein sequence ID" value="CDS:HanXRQr2_Chr04g0159861.1"/>
    <property type="gene ID" value="HanXRQr2_Chr04g0159861"/>
</dbReference>
<name>A0A9K3NQT8_HELAN</name>
<dbReference type="PANTHER" id="PTHR35116:SF2">
    <property type="entry name" value="ATP-DEPENDENT HELICASE FAMILY PROTEIN-RELATED"/>
    <property type="match status" value="1"/>
</dbReference>
<proteinExistence type="predicted"/>
<reference evidence="2" key="1">
    <citation type="journal article" date="2017" name="Nature">
        <title>The sunflower genome provides insights into oil metabolism, flowering and Asterid evolution.</title>
        <authorList>
            <person name="Badouin H."/>
            <person name="Gouzy J."/>
            <person name="Grassa C.J."/>
            <person name="Murat F."/>
            <person name="Staton S.E."/>
            <person name="Cottret L."/>
            <person name="Lelandais-Briere C."/>
            <person name="Owens G.L."/>
            <person name="Carrere S."/>
            <person name="Mayjonade B."/>
            <person name="Legrand L."/>
            <person name="Gill N."/>
            <person name="Kane N.C."/>
            <person name="Bowers J.E."/>
            <person name="Hubner S."/>
            <person name="Bellec A."/>
            <person name="Berard A."/>
            <person name="Berges H."/>
            <person name="Blanchet N."/>
            <person name="Boniface M.C."/>
            <person name="Brunel D."/>
            <person name="Catrice O."/>
            <person name="Chaidir N."/>
            <person name="Claudel C."/>
            <person name="Donnadieu C."/>
            <person name="Faraut T."/>
            <person name="Fievet G."/>
            <person name="Helmstetter N."/>
            <person name="King M."/>
            <person name="Knapp S.J."/>
            <person name="Lai Z."/>
            <person name="Le Paslier M.C."/>
            <person name="Lippi Y."/>
            <person name="Lorenzon L."/>
            <person name="Mandel J.R."/>
            <person name="Marage G."/>
            <person name="Marchand G."/>
            <person name="Marquand E."/>
            <person name="Bret-Mestries E."/>
            <person name="Morien E."/>
            <person name="Nambeesan S."/>
            <person name="Nguyen T."/>
            <person name="Pegot-Espagnet P."/>
            <person name="Pouilly N."/>
            <person name="Raftis F."/>
            <person name="Sallet E."/>
            <person name="Schiex T."/>
            <person name="Thomas J."/>
            <person name="Vandecasteele C."/>
            <person name="Vares D."/>
            <person name="Vear F."/>
            <person name="Vautrin S."/>
            <person name="Crespi M."/>
            <person name="Mangin B."/>
            <person name="Burke J.M."/>
            <person name="Salse J."/>
            <person name="Munos S."/>
            <person name="Vincourt P."/>
            <person name="Rieseberg L.H."/>
            <person name="Langlade N.B."/>
        </authorList>
    </citation>
    <scope>NUCLEOTIDE SEQUENCE</scope>
    <source>
        <tissue evidence="2">Leaves</tissue>
    </source>
</reference>